<dbReference type="AlphaFoldDB" id="A0A1B4G253"/>
<sequence>MPDKGIGSLFHDEVTTIGHDRAQQIHGVIAHGDQRRVAGGEFGADGEHQHRQLALRALPILVDRLRDGAVIGKTAAQAAGSRIGFDVNIDGHTVARERPAVEHELQISPFTPGDQHLGQVGQLIEHEMPEDDVFFRRDEDRRRGSQPGITASVSASASSVQSPTLSGAGQACDNRYLAQICSWRHPAGMAAGLRSLRQLDFCAFPCCGSRLATRGSSTVILRLISEALFPPHCLRAAETMLANRLVHERPVSPEAGLSGITCARFLSSRRIASICARS</sequence>
<name>A0A1B4G253_9BURK</name>
<feature type="compositionally biased region" description="Low complexity" evidence="1">
    <location>
        <begin position="151"/>
        <end position="162"/>
    </location>
</feature>
<gene>
    <name evidence="2" type="ORF">WS71_22400</name>
</gene>
<feature type="region of interest" description="Disordered" evidence="1">
    <location>
        <begin position="140"/>
        <end position="164"/>
    </location>
</feature>
<protein>
    <submittedName>
        <fullName evidence="2">Uncharacterized protein</fullName>
    </submittedName>
</protein>
<reference evidence="2 3" key="1">
    <citation type="submission" date="2015-12" db="EMBL/GenBank/DDBJ databases">
        <title>Diversity of Burkholderia near neighbor genomes.</title>
        <authorList>
            <person name="Sahl J."/>
            <person name="Wagner D."/>
            <person name="Keim P."/>
        </authorList>
    </citation>
    <scope>NUCLEOTIDE SEQUENCE [LARGE SCALE GENOMIC DNA]</scope>
    <source>
        <strain evidence="2 3">BDU8</strain>
    </source>
</reference>
<evidence type="ECO:0000313" key="2">
    <source>
        <dbReference type="EMBL" id="AOJ10006.1"/>
    </source>
</evidence>
<evidence type="ECO:0000313" key="3">
    <source>
        <dbReference type="Proteomes" id="UP000067711"/>
    </source>
</evidence>
<proteinExistence type="predicted"/>
<organism evidence="2 3">
    <name type="scientific">Burkholderia mayonis</name>
    <dbReference type="NCBI Taxonomy" id="1385591"/>
    <lineage>
        <taxon>Bacteria</taxon>
        <taxon>Pseudomonadati</taxon>
        <taxon>Pseudomonadota</taxon>
        <taxon>Betaproteobacteria</taxon>
        <taxon>Burkholderiales</taxon>
        <taxon>Burkholderiaceae</taxon>
        <taxon>Burkholderia</taxon>
        <taxon>pseudomallei group</taxon>
    </lineage>
</organism>
<accession>A0A1B4G253</accession>
<dbReference type="Proteomes" id="UP000067711">
    <property type="component" value="Chromosome 1"/>
</dbReference>
<evidence type="ECO:0000256" key="1">
    <source>
        <dbReference type="SAM" id="MobiDB-lite"/>
    </source>
</evidence>
<dbReference type="EMBL" id="CP013389">
    <property type="protein sequence ID" value="AOJ10006.1"/>
    <property type="molecule type" value="Genomic_DNA"/>
</dbReference>